<organism evidence="4 5">
    <name type="scientific">Lophiotrema nucula</name>
    <dbReference type="NCBI Taxonomy" id="690887"/>
    <lineage>
        <taxon>Eukaryota</taxon>
        <taxon>Fungi</taxon>
        <taxon>Dikarya</taxon>
        <taxon>Ascomycota</taxon>
        <taxon>Pezizomycotina</taxon>
        <taxon>Dothideomycetes</taxon>
        <taxon>Pleosporomycetidae</taxon>
        <taxon>Pleosporales</taxon>
        <taxon>Lophiotremataceae</taxon>
        <taxon>Lophiotrema</taxon>
    </lineage>
</organism>
<dbReference type="GO" id="GO:0006798">
    <property type="term" value="P:polyphosphate catabolic process"/>
    <property type="evidence" value="ECO:0007669"/>
    <property type="project" value="TreeGrafter"/>
</dbReference>
<dbReference type="EMBL" id="ML977356">
    <property type="protein sequence ID" value="KAF2107122.1"/>
    <property type="molecule type" value="Genomic_DNA"/>
</dbReference>
<dbReference type="InterPro" id="IPR004843">
    <property type="entry name" value="Calcineurin-like_PHP"/>
</dbReference>
<gene>
    <name evidence="4" type="ORF">BDV96DRAFT_616984</name>
</gene>
<proteinExistence type="predicted"/>
<dbReference type="Gene3D" id="3.60.21.10">
    <property type="match status" value="1"/>
</dbReference>
<dbReference type="PANTHER" id="PTHR42850:SF4">
    <property type="entry name" value="ZINC-DEPENDENT ENDOPOLYPHOSPHATASE"/>
    <property type="match status" value="1"/>
</dbReference>
<evidence type="ECO:0000256" key="2">
    <source>
        <dbReference type="SAM" id="Phobius"/>
    </source>
</evidence>
<evidence type="ECO:0000259" key="3">
    <source>
        <dbReference type="Pfam" id="PF00149"/>
    </source>
</evidence>
<dbReference type="Proteomes" id="UP000799770">
    <property type="component" value="Unassembled WGS sequence"/>
</dbReference>
<keyword evidence="2" id="KW-0472">Membrane</keyword>
<dbReference type="GO" id="GO:0005737">
    <property type="term" value="C:cytoplasm"/>
    <property type="evidence" value="ECO:0007669"/>
    <property type="project" value="TreeGrafter"/>
</dbReference>
<reference evidence="4" key="1">
    <citation type="journal article" date="2020" name="Stud. Mycol.">
        <title>101 Dothideomycetes genomes: a test case for predicting lifestyles and emergence of pathogens.</title>
        <authorList>
            <person name="Haridas S."/>
            <person name="Albert R."/>
            <person name="Binder M."/>
            <person name="Bloem J."/>
            <person name="Labutti K."/>
            <person name="Salamov A."/>
            <person name="Andreopoulos B."/>
            <person name="Baker S."/>
            <person name="Barry K."/>
            <person name="Bills G."/>
            <person name="Bluhm B."/>
            <person name="Cannon C."/>
            <person name="Castanera R."/>
            <person name="Culley D."/>
            <person name="Daum C."/>
            <person name="Ezra D."/>
            <person name="Gonzalez J."/>
            <person name="Henrissat B."/>
            <person name="Kuo A."/>
            <person name="Liang C."/>
            <person name="Lipzen A."/>
            <person name="Lutzoni F."/>
            <person name="Magnuson J."/>
            <person name="Mondo S."/>
            <person name="Nolan M."/>
            <person name="Ohm R."/>
            <person name="Pangilinan J."/>
            <person name="Park H.-J."/>
            <person name="Ramirez L."/>
            <person name="Alfaro M."/>
            <person name="Sun H."/>
            <person name="Tritt A."/>
            <person name="Yoshinaga Y."/>
            <person name="Zwiers L.-H."/>
            <person name="Turgeon B."/>
            <person name="Goodwin S."/>
            <person name="Spatafora J."/>
            <person name="Crous P."/>
            <person name="Grigoriev I."/>
        </authorList>
    </citation>
    <scope>NUCLEOTIDE SEQUENCE</scope>
    <source>
        <strain evidence="4">CBS 627.86</strain>
    </source>
</reference>
<feature type="region of interest" description="Disordered" evidence="1">
    <location>
        <begin position="200"/>
        <end position="221"/>
    </location>
</feature>
<accession>A0A6A5YIS0</accession>
<dbReference type="GO" id="GO:0016791">
    <property type="term" value="F:phosphatase activity"/>
    <property type="evidence" value="ECO:0007669"/>
    <property type="project" value="TreeGrafter"/>
</dbReference>
<keyword evidence="2" id="KW-1133">Transmembrane helix</keyword>
<evidence type="ECO:0000313" key="4">
    <source>
        <dbReference type="EMBL" id="KAF2107122.1"/>
    </source>
</evidence>
<feature type="transmembrane region" description="Helical" evidence="2">
    <location>
        <begin position="56"/>
        <end position="74"/>
    </location>
</feature>
<dbReference type="InterPro" id="IPR029052">
    <property type="entry name" value="Metallo-depent_PP-like"/>
</dbReference>
<evidence type="ECO:0000256" key="1">
    <source>
        <dbReference type="SAM" id="MobiDB-lite"/>
    </source>
</evidence>
<dbReference type="InterPro" id="IPR050126">
    <property type="entry name" value="Ap4A_hydrolase"/>
</dbReference>
<sequence>MPPRYYHDTGDRHLIDLIPSSPTDLYVSDEDETFYAKEDGAYITTNRVPRRIQRHIPIYLFLLLTLWVSWRTILGPRYAAHRQLIKEMDTVPQSQYGANMRPEFKDMIMVQKLDTKLLPQEHHRLVFVGDVHGCIDELKALLEQVDFREGKDHLVLLGDIISKGPDSPGVVSFAKKIGASCVRGNHEDKVLLSIAEMEARHEPLPGPNEDPSRSVDNLDEESFSQGDYKTRKLAKQFSKGEIEWLRTLPVILHIGQVNGVGDMVAVHAGLVPGVPLDRQDPFQVMNMRTINLKTRMPSETRDHTPWEQFWNHQQKKQKKSDRTTVVYGHDRKRGLSIEKYSKGLDSGCVSGGRLTAMVIDKDGKEKFVHVKCKGYVD</sequence>
<dbReference type="OrthoDB" id="10267127at2759"/>
<protein>
    <submittedName>
        <fullName evidence="4">Metallo-dependent phosphatase-like protein</fullName>
    </submittedName>
</protein>
<dbReference type="CDD" id="cd00144">
    <property type="entry name" value="MPP_PPP_family"/>
    <property type="match status" value="1"/>
</dbReference>
<dbReference type="AlphaFoldDB" id="A0A6A5YIS0"/>
<dbReference type="PANTHER" id="PTHR42850">
    <property type="entry name" value="METALLOPHOSPHOESTERASE"/>
    <property type="match status" value="1"/>
</dbReference>
<keyword evidence="2" id="KW-0812">Transmembrane</keyword>
<dbReference type="Pfam" id="PF00149">
    <property type="entry name" value="Metallophos"/>
    <property type="match status" value="1"/>
</dbReference>
<dbReference type="SUPFAM" id="SSF56300">
    <property type="entry name" value="Metallo-dependent phosphatases"/>
    <property type="match status" value="1"/>
</dbReference>
<name>A0A6A5YIS0_9PLEO</name>
<dbReference type="GO" id="GO:0000298">
    <property type="term" value="F:endopolyphosphatase activity"/>
    <property type="evidence" value="ECO:0007669"/>
    <property type="project" value="TreeGrafter"/>
</dbReference>
<evidence type="ECO:0000313" key="5">
    <source>
        <dbReference type="Proteomes" id="UP000799770"/>
    </source>
</evidence>
<feature type="domain" description="Calcineurin-like phosphoesterase" evidence="3">
    <location>
        <begin position="124"/>
        <end position="330"/>
    </location>
</feature>
<keyword evidence="5" id="KW-1185">Reference proteome</keyword>